<dbReference type="PANTHER" id="PTHR36842:SF1">
    <property type="entry name" value="PROTEIN TOLB"/>
    <property type="match status" value="1"/>
</dbReference>
<evidence type="ECO:0000256" key="2">
    <source>
        <dbReference type="ARBA" id="ARBA00009820"/>
    </source>
</evidence>
<comment type="caution">
    <text evidence="6">The sequence shown here is derived from an EMBL/GenBank/DDBJ whole genome shotgun (WGS) entry which is preliminary data.</text>
</comment>
<evidence type="ECO:0000313" key="6">
    <source>
        <dbReference type="EMBL" id="OYD14061.1"/>
    </source>
</evidence>
<dbReference type="AlphaFoldDB" id="A0A235BPB1"/>
<proteinExistence type="inferred from homology"/>
<sequence length="929" mass="106218">MKIQRFLLIVLLPIVLNAASFGKNKVQYSKFDWKIHPTSHFEIFFYEGEEELARFASIVLERELVRLSSVIGKAPSTKIPVIIYANHSDFEQTNVILNIIEEGVGGFTELYKNRVVVPFTGSYEDFRHVLTHELTHIVQSSALKGDVTSILPQDAIYRVPLWFIEGMAEYMSLRENPETDMILSDLVYYDKLVPIQEIWKIEGSYLMYKEGQSILKFIADKYGEQKIGEIYHKIGFIGGFNEALERVVGIDEITLSGEWTVSLSKRAWNNAANAVEVPEGARRLTRRDKNYTYNIAPSVSPDGSSFAFMSDRDQYGSIYLASAITGKLTKKLIESGKSRSLESIYIMEGSISWSPDGEYIAFVSKRENRNVINIMNPYTKKIVKQLVPPPHVISSPVFSKDGGSIVFRGILGGKADIYTIDIETEKTKQLTDDIYDDRTPSFSDDRIFFASDRPDSTGEWKYGEYAIYSMSPDGMELRNVYDARSRETRYPVTCNDTIIYYLADYSGRTNLYSFNLETNEEKQLTNVMSGIESFSLSNNRRMLFSMYMKKGWDIFSIPLPSAGFTPADPRVYDIPYVAVDSLDKPVETTEPGLRFSPDFAGGIISASTNQFFAQAYVSVSDILGNHRFYLVTDYPGNLLESNLNFAYWYLENRTNFGLALFKEQYPSLVWYDMLLNEKYTGGGVALEYPLDKFKRLESELYLYSIERIFYEWNYVKGEWVPFEDTTNYIVPFSLSYVFDNTLWGYTGPINGMRMQFTAAQTMAFTKSFLSYTYLGADMRKYFRIYPGYYFAARLFGESIRSKDFAKLRIGGTGSIRGYNYLEFTGYNIGGINLEFRYPFINQLSIGFPLPLEIYGIRGALFLDAGYAVDDIESLRVFEDGRLKDINMGFGAGVRVRFPYFVLLLDIAKNTDLVDVSKGVRYHIMLGSEF</sequence>
<protein>
    <recommendedName>
        <fullName evidence="8">Bacterial surface antigen (D15) domain-containing protein</fullName>
    </recommendedName>
</protein>
<dbReference type="Pfam" id="PF01103">
    <property type="entry name" value="Omp85"/>
    <property type="match status" value="1"/>
</dbReference>
<dbReference type="InterPro" id="IPR011659">
    <property type="entry name" value="WD40"/>
</dbReference>
<dbReference type="InterPro" id="IPR000184">
    <property type="entry name" value="Bac_surfAg_D15"/>
</dbReference>
<evidence type="ECO:0000313" key="7">
    <source>
        <dbReference type="Proteomes" id="UP000215215"/>
    </source>
</evidence>
<dbReference type="Proteomes" id="UP000215215">
    <property type="component" value="Unassembled WGS sequence"/>
</dbReference>
<dbReference type="InterPro" id="IPR039568">
    <property type="entry name" value="Peptidase_MA-like_dom"/>
</dbReference>
<dbReference type="EMBL" id="NOZQ01000208">
    <property type="protein sequence ID" value="OYD14061.1"/>
    <property type="molecule type" value="Genomic_DNA"/>
</dbReference>
<evidence type="ECO:0000256" key="3">
    <source>
        <dbReference type="ARBA" id="ARBA00023136"/>
    </source>
</evidence>
<dbReference type="Gene3D" id="2.40.160.50">
    <property type="entry name" value="membrane protein fhac: a member of the omp85/tpsb transporter family"/>
    <property type="match status" value="1"/>
</dbReference>
<dbReference type="Gene3D" id="2.120.10.30">
    <property type="entry name" value="TolB, C-terminal domain"/>
    <property type="match status" value="2"/>
</dbReference>
<evidence type="ECO:0000259" key="5">
    <source>
        <dbReference type="Pfam" id="PF13485"/>
    </source>
</evidence>
<evidence type="ECO:0008006" key="8">
    <source>
        <dbReference type="Google" id="ProtNLM"/>
    </source>
</evidence>
<name>A0A235BPB1_UNCW3</name>
<comment type="similarity">
    <text evidence="2">Belongs to the TolB family.</text>
</comment>
<dbReference type="PANTHER" id="PTHR36842">
    <property type="entry name" value="PROTEIN TOLB HOMOLOG"/>
    <property type="match status" value="1"/>
</dbReference>
<dbReference type="GO" id="GO:0019867">
    <property type="term" value="C:outer membrane"/>
    <property type="evidence" value="ECO:0007669"/>
    <property type="project" value="InterPro"/>
</dbReference>
<dbReference type="InterPro" id="IPR011042">
    <property type="entry name" value="6-blade_b-propeller_TolB-like"/>
</dbReference>
<feature type="domain" description="Peptidase MA-like" evidence="5">
    <location>
        <begin position="63"/>
        <end position="263"/>
    </location>
</feature>
<evidence type="ECO:0000256" key="1">
    <source>
        <dbReference type="ARBA" id="ARBA00004370"/>
    </source>
</evidence>
<dbReference type="Pfam" id="PF13485">
    <property type="entry name" value="Peptidase_MA_2"/>
    <property type="match status" value="1"/>
</dbReference>
<accession>A0A235BPB1</accession>
<dbReference type="SUPFAM" id="SSF69304">
    <property type="entry name" value="Tricorn protease N-terminal domain"/>
    <property type="match status" value="1"/>
</dbReference>
<dbReference type="Pfam" id="PF07676">
    <property type="entry name" value="PD40"/>
    <property type="match status" value="3"/>
</dbReference>
<comment type="subcellular location">
    <subcellularLocation>
        <location evidence="1">Membrane</location>
    </subcellularLocation>
</comment>
<gene>
    <name evidence="6" type="ORF">CH333_09095</name>
</gene>
<reference evidence="6 7" key="1">
    <citation type="submission" date="2017-07" db="EMBL/GenBank/DDBJ databases">
        <title>Recovery of genomes from metagenomes via a dereplication, aggregation, and scoring strategy.</title>
        <authorList>
            <person name="Sieber C.M."/>
            <person name="Probst A.J."/>
            <person name="Sharrar A."/>
            <person name="Thomas B.C."/>
            <person name="Hess M."/>
            <person name="Tringe S.G."/>
            <person name="Banfield J.F."/>
        </authorList>
    </citation>
    <scope>NUCLEOTIDE SEQUENCE [LARGE SCALE GENOMIC DNA]</scope>
    <source>
        <strain evidence="6">JGI_Cruoil_03_44_89</strain>
    </source>
</reference>
<organism evidence="6 7">
    <name type="scientific">candidate division WOR-3 bacterium JGI_Cruoil_03_44_89</name>
    <dbReference type="NCBI Taxonomy" id="1973748"/>
    <lineage>
        <taxon>Bacteria</taxon>
        <taxon>Bacteria division WOR-3</taxon>
    </lineage>
</organism>
<evidence type="ECO:0000259" key="4">
    <source>
        <dbReference type="Pfam" id="PF01103"/>
    </source>
</evidence>
<feature type="domain" description="Bacterial surface antigen (D15)" evidence="4">
    <location>
        <begin position="648"/>
        <end position="929"/>
    </location>
</feature>
<keyword evidence="3" id="KW-0472">Membrane</keyword>